<dbReference type="Gene3D" id="2.60.120.260">
    <property type="entry name" value="Galactose-binding domain-like"/>
    <property type="match status" value="1"/>
</dbReference>
<reference evidence="3" key="1">
    <citation type="submission" date="2009-08" db="EMBL/GenBank/DDBJ databases">
        <title>The complete genome of Chitinophaga pinensis DSM 2588.</title>
        <authorList>
            <consortium name="US DOE Joint Genome Institute (JGI-PGF)"/>
            <person name="Lucas S."/>
            <person name="Copeland A."/>
            <person name="Lapidus A."/>
            <person name="Glavina del Rio T."/>
            <person name="Dalin E."/>
            <person name="Tice H."/>
            <person name="Bruce D."/>
            <person name="Goodwin L."/>
            <person name="Pitluck S."/>
            <person name="Kyrpides N."/>
            <person name="Mavromatis K."/>
            <person name="Ivanova N."/>
            <person name="Mikhailova N."/>
            <person name="Sims D."/>
            <person name="Meinche L."/>
            <person name="Brettin T."/>
            <person name="Detter J.C."/>
            <person name="Han C."/>
            <person name="Larimer F."/>
            <person name="Land M."/>
            <person name="Hauser L."/>
            <person name="Markowitz V."/>
            <person name="Cheng J.-F."/>
            <person name="Hugenholtz P."/>
            <person name="Woyke T."/>
            <person name="Wu D."/>
            <person name="Spring S."/>
            <person name="Klenk H.-P."/>
            <person name="Eisen J.A."/>
        </authorList>
    </citation>
    <scope>NUCLEOTIDE SEQUENCE [LARGE SCALE GENOMIC DNA]</scope>
    <source>
        <strain evidence="3">ATCC 43595 / DSM 2588 / LMG 13176 / NBRC 15968 / NCIMB 11800 / UQM 2034</strain>
    </source>
</reference>
<organism evidence="2 3">
    <name type="scientific">Chitinophaga pinensis (strain ATCC 43595 / DSM 2588 / LMG 13176 / NBRC 15968 / NCIMB 11800 / UQM 2034)</name>
    <dbReference type="NCBI Taxonomy" id="485918"/>
    <lineage>
        <taxon>Bacteria</taxon>
        <taxon>Pseudomonadati</taxon>
        <taxon>Bacteroidota</taxon>
        <taxon>Chitinophagia</taxon>
        <taxon>Chitinophagales</taxon>
        <taxon>Chitinophagaceae</taxon>
        <taxon>Chitinophaga</taxon>
    </lineage>
</organism>
<dbReference type="EMBL" id="CP001699">
    <property type="protein sequence ID" value="ACU62224.1"/>
    <property type="molecule type" value="Genomic_DNA"/>
</dbReference>
<dbReference type="Proteomes" id="UP000002215">
    <property type="component" value="Chromosome"/>
</dbReference>
<sequence>MKLYIRSLILITVLAAVGFNKTNAQGNVSSCTCEGLKPFFDYLIASQRLFIQPEDGILVSSILEDARNAGYTISYTQCQVLSRNVNGQFFAKIKSVASATKYQAVIGNCTVSLNSVNASAFTFNNLQSNACGTTGIVSYRTKANSTLVANLQVDSCLNCRAEDVDAVYSCYSPVTEHSVNPYLYGLSGNWRPYRSYAYYGDRKEKNPKEDLSLKTAGTIEGYKSYWKFENGQLTGMAENSKDTAIWVWNSELTLVNRKGLELENHDPLGRYNAGLYGYDDALPVAAAQNARYREIAFEGFEDYGFKITPCDGPCLVPKSFDFSSYKSKLDTTQQHTGLFSLRVDTGTNAGIIAPVAGTAEDGFGLTFNKAHVSCAQTVPGLSSIKTTSAALLPAFSPIAGKTIVISAWVKELVECKGGAYTGNQFAIVVKQLNDSTTVIAQPQGAIIEGWQRYEEVISVPGDAVSVAIVMKATGGHAAYFDDIRIHPYNANMKSYVYNPYDLRLMAELDENNYATFYEYDDDGTLIRLKKETERGIKTITETRSALLKENSDQ</sequence>
<name>A0A979GWZ2_CHIPD</name>
<accession>A0A979GWZ2</accession>
<evidence type="ECO:0000313" key="3">
    <source>
        <dbReference type="Proteomes" id="UP000002215"/>
    </source>
</evidence>
<dbReference type="KEGG" id="cpi:Cpin_4790"/>
<feature type="signal peptide" evidence="1">
    <location>
        <begin position="1"/>
        <end position="24"/>
    </location>
</feature>
<reference evidence="2 3" key="2">
    <citation type="journal article" date="2010" name="Stand. Genomic Sci.">
        <title>Complete genome sequence of Chitinophaga pinensis type strain (UQM 2034).</title>
        <authorList>
            <person name="Glavina Del Rio T."/>
            <person name="Abt B."/>
            <person name="Spring S."/>
            <person name="Lapidus A."/>
            <person name="Nolan M."/>
            <person name="Tice H."/>
            <person name="Copeland A."/>
            <person name="Cheng J.F."/>
            <person name="Chen F."/>
            <person name="Bruce D."/>
            <person name="Goodwin L."/>
            <person name="Pitluck S."/>
            <person name="Ivanova N."/>
            <person name="Mavromatis K."/>
            <person name="Mikhailova N."/>
            <person name="Pati A."/>
            <person name="Chen A."/>
            <person name="Palaniappan K."/>
            <person name="Land M."/>
            <person name="Hauser L."/>
            <person name="Chang Y.J."/>
            <person name="Jeffries C.D."/>
            <person name="Chain P."/>
            <person name="Saunders E."/>
            <person name="Detter J.C."/>
            <person name="Brettin T."/>
            <person name="Rohde M."/>
            <person name="Goker M."/>
            <person name="Bristow J."/>
            <person name="Eisen J.A."/>
            <person name="Markowitz V."/>
            <person name="Hugenholtz P."/>
            <person name="Kyrpides N.C."/>
            <person name="Klenk H.P."/>
            <person name="Lucas S."/>
        </authorList>
    </citation>
    <scope>NUCLEOTIDE SEQUENCE [LARGE SCALE GENOMIC DNA]</scope>
    <source>
        <strain evidence="3">ATCC 43595 / DSM 2588 / LMG 13176 / NBRC 15968 / NCIMB 11800 / UQM 2034</strain>
    </source>
</reference>
<gene>
    <name evidence="2" type="ordered locus">Cpin_4790</name>
</gene>
<evidence type="ECO:0000256" key="1">
    <source>
        <dbReference type="SAM" id="SignalP"/>
    </source>
</evidence>
<dbReference type="AlphaFoldDB" id="A0A979GWZ2"/>
<keyword evidence="1" id="KW-0732">Signal</keyword>
<evidence type="ECO:0000313" key="2">
    <source>
        <dbReference type="EMBL" id="ACU62224.1"/>
    </source>
</evidence>
<proteinExistence type="predicted"/>
<protein>
    <recommendedName>
        <fullName evidence="4">YD repeat-containing protein</fullName>
    </recommendedName>
</protein>
<evidence type="ECO:0008006" key="4">
    <source>
        <dbReference type="Google" id="ProtNLM"/>
    </source>
</evidence>
<feature type="chain" id="PRO_5036688119" description="YD repeat-containing protein" evidence="1">
    <location>
        <begin position="25"/>
        <end position="553"/>
    </location>
</feature>
<dbReference type="RefSeq" id="WP_012792392.1">
    <property type="nucleotide sequence ID" value="NC_013132.1"/>
</dbReference>
<dbReference type="OrthoDB" id="627712at2"/>